<gene>
    <name evidence="2" type="ORF">EV211_13519</name>
</gene>
<dbReference type="EMBL" id="SNXO01000035">
    <property type="protein sequence ID" value="TDP51036.1"/>
    <property type="molecule type" value="Genomic_DNA"/>
</dbReference>
<dbReference type="InterPro" id="IPR052942">
    <property type="entry name" value="LPS_cholinephosphotransferase"/>
</dbReference>
<dbReference type="PANTHER" id="PTHR43404:SF2">
    <property type="entry name" value="LIPOPOLYSACCHARIDE CHOLINEPHOSPHOTRANSFERASE LICD"/>
    <property type="match status" value="1"/>
</dbReference>
<proteinExistence type="predicted"/>
<organism evidence="2 3">
    <name type="scientific">Aminicella lysinilytica</name>
    <dbReference type="NCBI Taxonomy" id="433323"/>
    <lineage>
        <taxon>Bacteria</taxon>
        <taxon>Bacillati</taxon>
        <taxon>Bacillota</taxon>
        <taxon>Clostridia</taxon>
        <taxon>Peptostreptococcales</taxon>
        <taxon>Anaerovoracaceae</taxon>
        <taxon>Aminicella</taxon>
    </lineage>
</organism>
<evidence type="ECO:0000259" key="1">
    <source>
        <dbReference type="Pfam" id="PF04991"/>
    </source>
</evidence>
<dbReference type="PANTHER" id="PTHR43404">
    <property type="entry name" value="LIPOPOLYSACCHARIDE CHOLINEPHOSPHOTRANSFERASE LICD"/>
    <property type="match status" value="1"/>
</dbReference>
<keyword evidence="3" id="KW-1185">Reference proteome</keyword>
<dbReference type="InterPro" id="IPR007074">
    <property type="entry name" value="LicD/FKTN/FKRP_NTP_transf"/>
</dbReference>
<dbReference type="RefSeq" id="WP_166635419.1">
    <property type="nucleotide sequence ID" value="NZ_SNXO01000035.1"/>
</dbReference>
<feature type="domain" description="LicD/FKTN/FKRP nucleotidyltransferase" evidence="1">
    <location>
        <begin position="21"/>
        <end position="242"/>
    </location>
</feature>
<reference evidence="2 3" key="1">
    <citation type="submission" date="2019-03" db="EMBL/GenBank/DDBJ databases">
        <title>Genomic Encyclopedia of Type Strains, Phase IV (KMG-IV): sequencing the most valuable type-strain genomes for metagenomic binning, comparative biology and taxonomic classification.</title>
        <authorList>
            <person name="Goeker M."/>
        </authorList>
    </citation>
    <scope>NUCLEOTIDE SEQUENCE [LARGE SCALE GENOMIC DNA]</scope>
    <source>
        <strain evidence="2 3">DSM 28287</strain>
    </source>
</reference>
<comment type="caution">
    <text evidence="2">The sequence shown here is derived from an EMBL/GenBank/DDBJ whole genome shotgun (WGS) entry which is preliminary data.</text>
</comment>
<dbReference type="Pfam" id="PF04991">
    <property type="entry name" value="LicD"/>
    <property type="match status" value="1"/>
</dbReference>
<evidence type="ECO:0000313" key="2">
    <source>
        <dbReference type="EMBL" id="TDP51036.1"/>
    </source>
</evidence>
<evidence type="ECO:0000313" key="3">
    <source>
        <dbReference type="Proteomes" id="UP000295500"/>
    </source>
</evidence>
<accession>A0A4R6PXL2</accession>
<protein>
    <submittedName>
        <fullName evidence="2">Phosphorylcholine metabolism protein LicD</fullName>
    </submittedName>
</protein>
<dbReference type="Proteomes" id="UP000295500">
    <property type="component" value="Unassembled WGS sequence"/>
</dbReference>
<name>A0A4R6PXL2_9FIRM</name>
<sequence length="329" mass="38315">MNRMQEFLFNELIVVSDILNARGIKFFLGGGSALGAVRNGGFLPWDDDIDLYMTRDEWIKAKPVLKAELPERYALLDNDDYPLYNSPIFRVEDKKTATFFRSRVADGTPHGIPVDILILDPIPTDEDEITKYYKDFWLYCECLATNFVVANPKLDGRLLDESLYEKYQARMVSEGREKVLAELSQKLFTYPEDKCENYHLRWGVQWLIFPKSAFSEQLYIDFETARMPVAGDYTAMLQANFGDTWMIVPDKSQQITHPIISSEFVSYEEYERCFEGDLTLYNDPKKRLEYKLYNIREYFLQNRIATARDYYDQKALSLINSAGDPEIAP</sequence>
<dbReference type="GO" id="GO:0009100">
    <property type="term" value="P:glycoprotein metabolic process"/>
    <property type="evidence" value="ECO:0007669"/>
    <property type="project" value="UniProtKB-ARBA"/>
</dbReference>
<dbReference type="AlphaFoldDB" id="A0A4R6PXL2"/>